<dbReference type="InterPro" id="IPR012471">
    <property type="entry name" value="DUF1690"/>
</dbReference>
<dbReference type="AlphaFoldDB" id="A0A1R1XUB7"/>
<evidence type="ECO:0000313" key="1">
    <source>
        <dbReference type="EMBL" id="OMJ18204.1"/>
    </source>
</evidence>
<proteinExistence type="predicted"/>
<comment type="caution">
    <text evidence="1">The sequence shown here is derived from an EMBL/GenBank/DDBJ whole genome shotgun (WGS) entry which is preliminary data.</text>
</comment>
<evidence type="ECO:0000313" key="2">
    <source>
        <dbReference type="Proteomes" id="UP000187429"/>
    </source>
</evidence>
<keyword evidence="2" id="KW-1185">Reference proteome</keyword>
<organism evidence="1 2">
    <name type="scientific">Smittium culicis</name>
    <dbReference type="NCBI Taxonomy" id="133412"/>
    <lineage>
        <taxon>Eukaryota</taxon>
        <taxon>Fungi</taxon>
        <taxon>Fungi incertae sedis</taxon>
        <taxon>Zoopagomycota</taxon>
        <taxon>Kickxellomycotina</taxon>
        <taxon>Harpellomycetes</taxon>
        <taxon>Harpellales</taxon>
        <taxon>Legeriomycetaceae</taxon>
        <taxon>Smittium</taxon>
    </lineage>
</organism>
<dbReference type="Pfam" id="PF07956">
    <property type="entry name" value="DUF1690"/>
    <property type="match status" value="1"/>
</dbReference>
<reference evidence="2" key="1">
    <citation type="submission" date="2017-01" db="EMBL/GenBank/DDBJ databases">
        <authorList>
            <person name="Wang Y."/>
            <person name="White M."/>
            <person name="Kvist S."/>
            <person name="Moncalvo J.-M."/>
        </authorList>
    </citation>
    <scope>NUCLEOTIDE SEQUENCE [LARGE SCALE GENOMIC DNA]</scope>
    <source>
        <strain evidence="2">ID-206-W2</strain>
    </source>
</reference>
<name>A0A1R1XUB7_9FUNG</name>
<protein>
    <submittedName>
        <fullName evidence="1">Uncharacterized protein</fullName>
    </submittedName>
</protein>
<dbReference type="EMBL" id="LSSM01003348">
    <property type="protein sequence ID" value="OMJ18204.1"/>
    <property type="molecule type" value="Genomic_DNA"/>
</dbReference>
<sequence length="147" mass="16594">MGAQQSKDSMVFHGNDVPVSISKNLLENQALEPVEQNQIDPSTVKEQVESMVNAELSRYFVEKQLQAELLKERFYTSDLLISEMKQLKSKISESIEQNDPKQKLLDVATTKQAVLASCLRSNEKTPLNCSDIVAEFSQLAKRTETLF</sequence>
<accession>A0A1R1XUB7</accession>
<dbReference type="OrthoDB" id="5544375at2759"/>
<dbReference type="Proteomes" id="UP000187429">
    <property type="component" value="Unassembled WGS sequence"/>
</dbReference>
<gene>
    <name evidence="1" type="ORF">AYI69_g7124</name>
</gene>